<name>A0A9P0D0R8_9CUCU</name>
<gene>
    <name evidence="1" type="ORF">PSYICH_LOCUS8990</name>
</gene>
<organism evidence="1 2">
    <name type="scientific">Psylliodes chrysocephalus</name>
    <dbReference type="NCBI Taxonomy" id="3402493"/>
    <lineage>
        <taxon>Eukaryota</taxon>
        <taxon>Metazoa</taxon>
        <taxon>Ecdysozoa</taxon>
        <taxon>Arthropoda</taxon>
        <taxon>Hexapoda</taxon>
        <taxon>Insecta</taxon>
        <taxon>Pterygota</taxon>
        <taxon>Neoptera</taxon>
        <taxon>Endopterygota</taxon>
        <taxon>Coleoptera</taxon>
        <taxon>Polyphaga</taxon>
        <taxon>Cucujiformia</taxon>
        <taxon>Chrysomeloidea</taxon>
        <taxon>Chrysomelidae</taxon>
        <taxon>Galerucinae</taxon>
        <taxon>Alticini</taxon>
        <taxon>Psylliodes</taxon>
    </lineage>
</organism>
<proteinExistence type="predicted"/>
<dbReference type="EMBL" id="OV651815">
    <property type="protein sequence ID" value="CAH1107741.1"/>
    <property type="molecule type" value="Genomic_DNA"/>
</dbReference>
<evidence type="ECO:0000313" key="2">
    <source>
        <dbReference type="Proteomes" id="UP001153636"/>
    </source>
</evidence>
<accession>A0A9P0D0R8</accession>
<reference evidence="1" key="1">
    <citation type="submission" date="2022-01" db="EMBL/GenBank/DDBJ databases">
        <authorList>
            <person name="King R."/>
        </authorList>
    </citation>
    <scope>NUCLEOTIDE SEQUENCE</scope>
</reference>
<evidence type="ECO:0000313" key="1">
    <source>
        <dbReference type="EMBL" id="CAH1107741.1"/>
    </source>
</evidence>
<dbReference type="Proteomes" id="UP001153636">
    <property type="component" value="Chromosome 3"/>
</dbReference>
<protein>
    <submittedName>
        <fullName evidence="1">Uncharacterized protein</fullName>
    </submittedName>
</protein>
<dbReference type="OrthoDB" id="6497308at2759"/>
<dbReference type="AlphaFoldDB" id="A0A9P0D0R8"/>
<keyword evidence="2" id="KW-1185">Reference proteome</keyword>
<sequence>MNINVKNESKEHIEHKEMLKPDIQKKPVILMAYSKHLKSITHQTRSYDDESVKGRFGWAQIMTNDIPYIFRTDGKYVCYRMLEQKVLSKLFLNFYKELVSCANLRYVQVSLSESGLLNDINVNHCNFQFGKERFTVEDFLLKLSDAGQLCGFLHSCYLKLENIIDYDISKRCGFIRINKESVVPYSVMNRQKCVPLFYFEGETQDLKQFTWRMENWDLAYLKFCCKIQGIRNDLISGTSSFVVSVNNVKSFFPPNSIFEDHWPARIKPNKEPKRKETAPIIYTLSSIYNMAENTFAAKDHNVQQQGPSSSSVVQKPPLKKQLAILPKYINIKNDPIAPNHTTPSMVSVTHEYLSNSYSVYKLQHLLIENKIVVCINMKPNDMNDRWLAVLDLSADFFFRIPVQICEQVLDVLGIEIYKANTAQMRILRTTGRYNTNEVLSMVQVEKVVQYLPQLTYMIKNIVCKSQTSSVQ</sequence>